<evidence type="ECO:0000256" key="1">
    <source>
        <dbReference type="SAM" id="MobiDB-lite"/>
    </source>
</evidence>
<organism evidence="2 3">
    <name type="scientific">Parasponia andersonii</name>
    <name type="common">Sponia andersonii</name>
    <dbReference type="NCBI Taxonomy" id="3476"/>
    <lineage>
        <taxon>Eukaryota</taxon>
        <taxon>Viridiplantae</taxon>
        <taxon>Streptophyta</taxon>
        <taxon>Embryophyta</taxon>
        <taxon>Tracheophyta</taxon>
        <taxon>Spermatophyta</taxon>
        <taxon>Magnoliopsida</taxon>
        <taxon>eudicotyledons</taxon>
        <taxon>Gunneridae</taxon>
        <taxon>Pentapetalae</taxon>
        <taxon>rosids</taxon>
        <taxon>fabids</taxon>
        <taxon>Rosales</taxon>
        <taxon>Cannabaceae</taxon>
        <taxon>Parasponia</taxon>
    </lineage>
</organism>
<accession>A0A2P5CIM1</accession>
<dbReference type="Proteomes" id="UP000237105">
    <property type="component" value="Unassembled WGS sequence"/>
</dbReference>
<protein>
    <submittedName>
        <fullName evidence="2">Uncharacterized protein</fullName>
    </submittedName>
</protein>
<dbReference type="EMBL" id="JXTB01000126">
    <property type="protein sequence ID" value="PON60889.1"/>
    <property type="molecule type" value="Genomic_DNA"/>
</dbReference>
<sequence>MTGSTERSTVPSGNKPSSSETLNPKSPSRGADTGWIASLLSISQIPYSIETLTFEASIGTEPPVTGLGSSATAKRPEMTAPAVWTHRTNGDTKTRWIGKPRLLRNFRPVWNARLRPDSRRGGSQGRATVEIQRGSKCSRRSLMTTTFWCWALVGDWAVGGFGLPMGPLAEERKRVG</sequence>
<keyword evidence="3" id="KW-1185">Reference proteome</keyword>
<evidence type="ECO:0000313" key="3">
    <source>
        <dbReference type="Proteomes" id="UP000237105"/>
    </source>
</evidence>
<feature type="region of interest" description="Disordered" evidence="1">
    <location>
        <begin position="1"/>
        <end position="30"/>
    </location>
</feature>
<evidence type="ECO:0000313" key="2">
    <source>
        <dbReference type="EMBL" id="PON60889.1"/>
    </source>
</evidence>
<dbReference type="AlphaFoldDB" id="A0A2P5CIM1"/>
<comment type="caution">
    <text evidence="2">The sequence shown here is derived from an EMBL/GenBank/DDBJ whole genome shotgun (WGS) entry which is preliminary data.</text>
</comment>
<feature type="compositionally biased region" description="Polar residues" evidence="1">
    <location>
        <begin position="1"/>
        <end position="26"/>
    </location>
</feature>
<proteinExistence type="predicted"/>
<name>A0A2P5CIM1_PARAD</name>
<gene>
    <name evidence="2" type="ORF">PanWU01x14_150180</name>
</gene>
<reference evidence="3" key="1">
    <citation type="submission" date="2016-06" db="EMBL/GenBank/DDBJ databases">
        <title>Parallel loss of symbiosis genes in relatives of nitrogen-fixing non-legume Parasponia.</title>
        <authorList>
            <person name="Van Velzen R."/>
            <person name="Holmer R."/>
            <person name="Bu F."/>
            <person name="Rutten L."/>
            <person name="Van Zeijl A."/>
            <person name="Liu W."/>
            <person name="Santuari L."/>
            <person name="Cao Q."/>
            <person name="Sharma T."/>
            <person name="Shen D."/>
            <person name="Roswanjaya Y."/>
            <person name="Wardhani T."/>
            <person name="Kalhor M.S."/>
            <person name="Jansen J."/>
            <person name="Van den Hoogen J."/>
            <person name="Gungor B."/>
            <person name="Hartog M."/>
            <person name="Hontelez J."/>
            <person name="Verver J."/>
            <person name="Yang W.-C."/>
            <person name="Schijlen E."/>
            <person name="Repin R."/>
            <person name="Schilthuizen M."/>
            <person name="Schranz E."/>
            <person name="Heidstra R."/>
            <person name="Miyata K."/>
            <person name="Fedorova E."/>
            <person name="Kohlen W."/>
            <person name="Bisseling T."/>
            <person name="Smit S."/>
            <person name="Geurts R."/>
        </authorList>
    </citation>
    <scope>NUCLEOTIDE SEQUENCE [LARGE SCALE GENOMIC DNA]</scope>
    <source>
        <strain evidence="3">cv. WU1-14</strain>
    </source>
</reference>